<keyword evidence="1" id="KW-1133">Transmembrane helix</keyword>
<organism evidence="2 3">
    <name type="scientific">Tenebrio molitor</name>
    <name type="common">Yellow mealworm beetle</name>
    <dbReference type="NCBI Taxonomy" id="7067"/>
    <lineage>
        <taxon>Eukaryota</taxon>
        <taxon>Metazoa</taxon>
        <taxon>Ecdysozoa</taxon>
        <taxon>Arthropoda</taxon>
        <taxon>Hexapoda</taxon>
        <taxon>Insecta</taxon>
        <taxon>Pterygota</taxon>
        <taxon>Neoptera</taxon>
        <taxon>Endopterygota</taxon>
        <taxon>Coleoptera</taxon>
        <taxon>Polyphaga</taxon>
        <taxon>Cucujiformia</taxon>
        <taxon>Tenebrionidae</taxon>
        <taxon>Tenebrio</taxon>
    </lineage>
</organism>
<evidence type="ECO:0000313" key="2">
    <source>
        <dbReference type="EMBL" id="KAH0816846.1"/>
    </source>
</evidence>
<gene>
    <name evidence="2" type="ORF">GEV33_005947</name>
</gene>
<reference evidence="2" key="2">
    <citation type="submission" date="2021-08" db="EMBL/GenBank/DDBJ databases">
        <authorList>
            <person name="Eriksson T."/>
        </authorList>
    </citation>
    <scope>NUCLEOTIDE SEQUENCE</scope>
    <source>
        <strain evidence="2">Stoneville</strain>
        <tissue evidence="2">Whole head</tissue>
    </source>
</reference>
<protein>
    <submittedName>
        <fullName evidence="2">Uncharacterized protein</fullName>
    </submittedName>
</protein>
<dbReference type="Proteomes" id="UP000719412">
    <property type="component" value="Unassembled WGS sequence"/>
</dbReference>
<accession>A0A8J6LKY8</accession>
<reference evidence="2" key="1">
    <citation type="journal article" date="2020" name="J Insects Food Feed">
        <title>The yellow mealworm (Tenebrio molitor) genome: a resource for the emerging insects as food and feed industry.</title>
        <authorList>
            <person name="Eriksson T."/>
            <person name="Andere A."/>
            <person name="Kelstrup H."/>
            <person name="Emery V."/>
            <person name="Picard C."/>
        </authorList>
    </citation>
    <scope>NUCLEOTIDE SEQUENCE</scope>
    <source>
        <strain evidence="2">Stoneville</strain>
        <tissue evidence="2">Whole head</tissue>
    </source>
</reference>
<feature type="transmembrane region" description="Helical" evidence="1">
    <location>
        <begin position="91"/>
        <end position="112"/>
    </location>
</feature>
<keyword evidence="3" id="KW-1185">Reference proteome</keyword>
<name>A0A8J6LKY8_TENMO</name>
<keyword evidence="1" id="KW-0472">Membrane</keyword>
<sequence length="127" mass="14353">MNADSTPRGGTPPHLTHEREEALFTISFDLWQIGPDDTDLIRRDSFRISGKKGNSRDPQGRRVALSWFHLGLGCQSVDELLLSQDNGSRSLFLRLLGPIVAALGPIWKIVFLRMWRDVSELKAELKL</sequence>
<keyword evidence="1" id="KW-0812">Transmembrane</keyword>
<dbReference type="EMBL" id="JABDTM020020837">
    <property type="protein sequence ID" value="KAH0816846.1"/>
    <property type="molecule type" value="Genomic_DNA"/>
</dbReference>
<proteinExistence type="predicted"/>
<evidence type="ECO:0000256" key="1">
    <source>
        <dbReference type="SAM" id="Phobius"/>
    </source>
</evidence>
<comment type="caution">
    <text evidence="2">The sequence shown here is derived from an EMBL/GenBank/DDBJ whole genome shotgun (WGS) entry which is preliminary data.</text>
</comment>
<dbReference type="AlphaFoldDB" id="A0A8J6LKY8"/>
<evidence type="ECO:0000313" key="3">
    <source>
        <dbReference type="Proteomes" id="UP000719412"/>
    </source>
</evidence>